<organism evidence="2 3">
    <name type="scientific">Sphingobium terrigena</name>
    <dbReference type="NCBI Taxonomy" id="2304063"/>
    <lineage>
        <taxon>Bacteria</taxon>
        <taxon>Pseudomonadati</taxon>
        <taxon>Pseudomonadota</taxon>
        <taxon>Alphaproteobacteria</taxon>
        <taxon>Sphingomonadales</taxon>
        <taxon>Sphingomonadaceae</taxon>
        <taxon>Sphingobium</taxon>
    </lineage>
</organism>
<keyword evidence="2" id="KW-0418">Kinase</keyword>
<evidence type="ECO:0000313" key="3">
    <source>
        <dbReference type="Proteomes" id="UP000283469"/>
    </source>
</evidence>
<feature type="domain" description="DAGKc" evidence="1">
    <location>
        <begin position="13"/>
        <end position="135"/>
    </location>
</feature>
<reference evidence="2 3" key="1">
    <citation type="submission" date="2018-08" db="EMBL/GenBank/DDBJ databases">
        <title>Sphingobium sp. EO9.</title>
        <authorList>
            <person name="Park Y."/>
            <person name="Kim K.H."/>
            <person name="Jeon C.O."/>
        </authorList>
    </citation>
    <scope>NUCLEOTIDE SEQUENCE [LARGE SCALE GENOMIC DNA]</scope>
    <source>
        <strain evidence="2 3">EO9</strain>
    </source>
</reference>
<dbReference type="Gene3D" id="3.40.50.10330">
    <property type="entry name" value="Probable inorganic polyphosphate/atp-NAD kinase, domain 1"/>
    <property type="match status" value="1"/>
</dbReference>
<dbReference type="Pfam" id="PF00781">
    <property type="entry name" value="DAGK_cat"/>
    <property type="match status" value="1"/>
</dbReference>
<dbReference type="InterPro" id="IPR016064">
    <property type="entry name" value="NAD/diacylglycerol_kinase_sf"/>
</dbReference>
<dbReference type="Proteomes" id="UP000283469">
    <property type="component" value="Unassembled WGS sequence"/>
</dbReference>
<sequence>MKYETRANGTIWAGLVKALLIHNPNAGTKPEPMRSRIGQLEEAGFAIHYCEHGRDDIRSGMIGMEMAIAAGGDGTVASVATEIPDRSVPIAILPMGGSNNVARALGIRQSVGAVIDGLHSAREKKLTVGSVTGPFGRKGFLEAVGIGALNQSIELVDESPDTPEEKRENGRAAFRETLRKAKPIACVVDIDGRHFDGPWLLVEILNIGAIGPRLPFAPRADTQDKLLDILLVGESDRDAMVRWAEHFSGPPPARLETGCVVTLQARGLCPRIDDRPIDMPDDTWTVEIRLDDEPVTILVPGSMTGHDDDSC</sequence>
<keyword evidence="2" id="KW-0808">Transferase</keyword>
<dbReference type="Pfam" id="PF19279">
    <property type="entry name" value="YegS_C"/>
    <property type="match status" value="1"/>
</dbReference>
<dbReference type="EMBL" id="QVRA01000023">
    <property type="protein sequence ID" value="RJG52687.1"/>
    <property type="molecule type" value="Genomic_DNA"/>
</dbReference>
<dbReference type="SUPFAM" id="SSF111331">
    <property type="entry name" value="NAD kinase/diacylglycerol kinase-like"/>
    <property type="match status" value="1"/>
</dbReference>
<protein>
    <submittedName>
        <fullName evidence="2">Diacylglycerol kinase</fullName>
    </submittedName>
</protein>
<evidence type="ECO:0000259" key="1">
    <source>
        <dbReference type="PROSITE" id="PS50146"/>
    </source>
</evidence>
<proteinExistence type="predicted"/>
<accession>A0A418YNC8</accession>
<dbReference type="PROSITE" id="PS50146">
    <property type="entry name" value="DAGK"/>
    <property type="match status" value="1"/>
</dbReference>
<evidence type="ECO:0000313" key="2">
    <source>
        <dbReference type="EMBL" id="RJG52687.1"/>
    </source>
</evidence>
<dbReference type="GO" id="GO:0016301">
    <property type="term" value="F:kinase activity"/>
    <property type="evidence" value="ECO:0007669"/>
    <property type="project" value="UniProtKB-KW"/>
</dbReference>
<dbReference type="AlphaFoldDB" id="A0A418YNC8"/>
<gene>
    <name evidence="2" type="ORF">D0Z70_19145</name>
</gene>
<dbReference type="InterPro" id="IPR045540">
    <property type="entry name" value="YegS/DAGK_C"/>
</dbReference>
<name>A0A418YNC8_9SPHN</name>
<dbReference type="OrthoDB" id="142078at2"/>
<comment type="caution">
    <text evidence="2">The sequence shown here is derived from an EMBL/GenBank/DDBJ whole genome shotgun (WGS) entry which is preliminary data.</text>
</comment>
<dbReference type="InterPro" id="IPR017438">
    <property type="entry name" value="ATP-NAD_kinase_N"/>
</dbReference>
<dbReference type="InterPro" id="IPR001206">
    <property type="entry name" value="Diacylglycerol_kinase_cat_dom"/>
</dbReference>
<keyword evidence="3" id="KW-1185">Reference proteome</keyword>
<dbReference type="Gene3D" id="2.60.200.40">
    <property type="match status" value="1"/>
</dbReference>